<dbReference type="InterPro" id="IPR011991">
    <property type="entry name" value="ArsR-like_HTH"/>
</dbReference>
<dbReference type="KEGG" id="ssai:N0B31_10735"/>
<sequence>MSDARDARDPSTAGDDDELLACEECISPAEAFAVVGNETRLRILEALWEVERPVSFSDLRREVGMRDSAQFNYHLSKLTGQFVRKVEDEHGESAGYDFRQAGRAVIRSVLAGTLNQDPRLDPFEVEGECVECDGPLQAEYRDEHLLVRCAECQRPHGAYEFPPGGLEDRTREEILDAFNQRARHLACLSKDGVCPECNGRMVTTVERADGEERMGLDVKVDYECQRCHLHTASSVGLALLDDAEVVSFYRDHGVDLNEVPYWTLEWCVTDRHTTVESEEPWRLRVEVSLDGETLVARLDGDLAVVDTERRAREVEA</sequence>
<dbReference type="GeneID" id="74942903"/>
<dbReference type="EMBL" id="CP104003">
    <property type="protein sequence ID" value="UWM56749.1"/>
    <property type="molecule type" value="Genomic_DNA"/>
</dbReference>
<dbReference type="InterPro" id="IPR055771">
    <property type="entry name" value="DUF7347"/>
</dbReference>
<reference evidence="3" key="1">
    <citation type="submission" date="2022-09" db="EMBL/GenBank/DDBJ databases">
        <title>Diverse halophilic archaea isolated from saline environments.</title>
        <authorList>
            <person name="Cui H.-L."/>
        </authorList>
    </citation>
    <scope>NUCLEOTIDE SEQUENCE</scope>
    <source>
        <strain evidence="3">ZS-35-S2</strain>
    </source>
</reference>
<dbReference type="CDD" id="cd00090">
    <property type="entry name" value="HTH_ARSR"/>
    <property type="match status" value="1"/>
</dbReference>
<evidence type="ECO:0000259" key="2">
    <source>
        <dbReference type="Pfam" id="PF24042"/>
    </source>
</evidence>
<evidence type="ECO:0000313" key="3">
    <source>
        <dbReference type="EMBL" id="UWM56749.1"/>
    </source>
</evidence>
<evidence type="ECO:0000313" key="4">
    <source>
        <dbReference type="Proteomes" id="UP001057580"/>
    </source>
</evidence>
<feature type="domain" description="DUF7351" evidence="2">
    <location>
        <begin position="126"/>
        <end position="304"/>
    </location>
</feature>
<proteinExistence type="predicted"/>
<dbReference type="Proteomes" id="UP001057580">
    <property type="component" value="Chromosome"/>
</dbReference>
<protein>
    <submittedName>
        <fullName evidence="3">Winged helix-turn-helix domain-containing protein</fullName>
    </submittedName>
</protein>
<dbReference type="InterPro" id="IPR036388">
    <property type="entry name" value="WH-like_DNA-bd_sf"/>
</dbReference>
<dbReference type="SUPFAM" id="SSF46785">
    <property type="entry name" value="Winged helix' DNA-binding domain"/>
    <property type="match status" value="1"/>
</dbReference>
<dbReference type="InterPro" id="IPR055775">
    <property type="entry name" value="DUF7351"/>
</dbReference>
<dbReference type="Gene3D" id="1.10.10.10">
    <property type="entry name" value="Winged helix-like DNA-binding domain superfamily/Winged helix DNA-binding domain"/>
    <property type="match status" value="1"/>
</dbReference>
<dbReference type="RefSeq" id="WP_260643863.1">
    <property type="nucleotide sequence ID" value="NZ_CP104003.1"/>
</dbReference>
<organism evidence="3 4">
    <name type="scientific">Salinirubellus salinus</name>
    <dbReference type="NCBI Taxonomy" id="1364945"/>
    <lineage>
        <taxon>Archaea</taxon>
        <taxon>Methanobacteriati</taxon>
        <taxon>Methanobacteriota</taxon>
        <taxon>Stenosarchaea group</taxon>
        <taxon>Halobacteria</taxon>
        <taxon>Halobacteriales</taxon>
        <taxon>Natronomonadaceae</taxon>
        <taxon>Salinirubellus</taxon>
    </lineage>
</organism>
<feature type="domain" description="DUF7347" evidence="1">
    <location>
        <begin position="28"/>
        <end position="109"/>
    </location>
</feature>
<accession>A0A9E7UD80</accession>
<dbReference type="Pfam" id="PF24038">
    <property type="entry name" value="DUF7347"/>
    <property type="match status" value="1"/>
</dbReference>
<evidence type="ECO:0000259" key="1">
    <source>
        <dbReference type="Pfam" id="PF24038"/>
    </source>
</evidence>
<dbReference type="InterPro" id="IPR036390">
    <property type="entry name" value="WH_DNA-bd_sf"/>
</dbReference>
<dbReference type="Pfam" id="PF24042">
    <property type="entry name" value="DUF7351"/>
    <property type="match status" value="1"/>
</dbReference>
<gene>
    <name evidence="3" type="ORF">N0B31_10735</name>
</gene>
<name>A0A9E7UD80_9EURY</name>
<keyword evidence="4" id="KW-1185">Reference proteome</keyword>
<dbReference type="AlphaFoldDB" id="A0A9E7UD80"/>